<name>A0ABW2KLF8_9ACTN</name>
<evidence type="ECO:0000313" key="5">
    <source>
        <dbReference type="Proteomes" id="UP001596540"/>
    </source>
</evidence>
<dbReference type="Proteomes" id="UP001596540">
    <property type="component" value="Unassembled WGS sequence"/>
</dbReference>
<keyword evidence="5" id="KW-1185">Reference proteome</keyword>
<evidence type="ECO:0000313" key="4">
    <source>
        <dbReference type="EMBL" id="MFC7329972.1"/>
    </source>
</evidence>
<dbReference type="InterPro" id="IPR058330">
    <property type="entry name" value="DUF8017"/>
</dbReference>
<evidence type="ECO:0000259" key="3">
    <source>
        <dbReference type="Pfam" id="PF26056"/>
    </source>
</evidence>
<reference evidence="5" key="1">
    <citation type="journal article" date="2019" name="Int. J. Syst. Evol. Microbiol.">
        <title>The Global Catalogue of Microorganisms (GCM) 10K type strain sequencing project: providing services to taxonomists for standard genome sequencing and annotation.</title>
        <authorList>
            <consortium name="The Broad Institute Genomics Platform"/>
            <consortium name="The Broad Institute Genome Sequencing Center for Infectious Disease"/>
            <person name="Wu L."/>
            <person name="Ma J."/>
        </authorList>
    </citation>
    <scope>NUCLEOTIDE SEQUENCE [LARGE SCALE GENOMIC DNA]</scope>
    <source>
        <strain evidence="5">CGMCC 4.7382</strain>
    </source>
</reference>
<evidence type="ECO:0000256" key="1">
    <source>
        <dbReference type="SAM" id="MobiDB-lite"/>
    </source>
</evidence>
<comment type="caution">
    <text evidence="4">The sequence shown here is derived from an EMBL/GenBank/DDBJ whole genome shotgun (WGS) entry which is preliminary data.</text>
</comment>
<feature type="domain" description="DUF8017" evidence="3">
    <location>
        <begin position="100"/>
        <end position="284"/>
    </location>
</feature>
<keyword evidence="2" id="KW-0812">Transmembrane</keyword>
<evidence type="ECO:0000256" key="2">
    <source>
        <dbReference type="SAM" id="Phobius"/>
    </source>
</evidence>
<feature type="transmembrane region" description="Helical" evidence="2">
    <location>
        <begin position="37"/>
        <end position="61"/>
    </location>
</feature>
<protein>
    <recommendedName>
        <fullName evidence="3">DUF8017 domain-containing protein</fullName>
    </recommendedName>
</protein>
<feature type="region of interest" description="Disordered" evidence="1">
    <location>
        <begin position="64"/>
        <end position="104"/>
    </location>
</feature>
<gene>
    <name evidence="4" type="ORF">ACFQRF_19750</name>
</gene>
<organism evidence="4 5">
    <name type="scientific">Marinactinospora rubrisoli</name>
    <dbReference type="NCBI Taxonomy" id="2715399"/>
    <lineage>
        <taxon>Bacteria</taxon>
        <taxon>Bacillati</taxon>
        <taxon>Actinomycetota</taxon>
        <taxon>Actinomycetes</taxon>
        <taxon>Streptosporangiales</taxon>
        <taxon>Nocardiopsidaceae</taxon>
        <taxon>Marinactinospora</taxon>
    </lineage>
</organism>
<dbReference type="Pfam" id="PF26056">
    <property type="entry name" value="DUF8017"/>
    <property type="match status" value="1"/>
</dbReference>
<keyword evidence="2" id="KW-0472">Membrane</keyword>
<dbReference type="EMBL" id="JBHTBH010000009">
    <property type="protein sequence ID" value="MFC7329972.1"/>
    <property type="molecule type" value="Genomic_DNA"/>
</dbReference>
<dbReference type="RefSeq" id="WP_379872613.1">
    <property type="nucleotide sequence ID" value="NZ_JBHTBH010000009.1"/>
</dbReference>
<feature type="compositionally biased region" description="Polar residues" evidence="1">
    <location>
        <begin position="66"/>
        <end position="80"/>
    </location>
</feature>
<accession>A0ABW2KLF8</accession>
<feature type="region of interest" description="Disordered" evidence="1">
    <location>
        <begin position="1"/>
        <end position="29"/>
    </location>
</feature>
<feature type="compositionally biased region" description="Low complexity" evidence="1">
    <location>
        <begin position="82"/>
        <end position="97"/>
    </location>
</feature>
<keyword evidence="2" id="KW-1133">Transmembrane helix</keyword>
<sequence>MTWPPNQQPPHHGWEYPHQGGGAPAPREPGNGGLSPIMIAVLAFVLAAVLIVAVAVVVITLRRDSSQAAPPQTSETTVPQETAAAPDPSAPSPTAAPDQPPLHDGWQVATAAKWGLVYDIPDGDGWEFDGPEHMRGYEDEDGTPRIAMSGTSVYLPEPCATWGSRADLGAQGVSDSDDTAGMAEAVALNWARTAFETDEGEPETSVRSVEEFERNGLEGHHAVVDAEIQREDTDCQPPSGVVHAVAVPHGEGGVRVFVIVADTGIDGAAESGTVDGIVASLRDVGYRPEDG</sequence>
<proteinExistence type="predicted"/>